<keyword evidence="3" id="KW-0472">Membrane</keyword>
<feature type="compositionally biased region" description="Polar residues" evidence="2">
    <location>
        <begin position="1"/>
        <end position="21"/>
    </location>
</feature>
<feature type="compositionally biased region" description="Polar residues" evidence="2">
    <location>
        <begin position="46"/>
        <end position="57"/>
    </location>
</feature>
<accession>A0A158PB87</accession>
<sequence>MERPTPSYSRRLSMESTTTSEFEVISRHGSSRGNTVRGSDSDDDSTQNQRQSPSDSLSMPPPYSECLRDDQELPLLKMPEGDDDEGMKVQQLLERNRMLENFLISSKSRENQQAREIEQLRQQNLELSEQLKKHQEEHRPSTILKGISANDSSTSFYLRLVVVASIVAVLALYLICYAQLLNERRNSESLKEILERMGDIVEKLEVKHKAEYEQLLEETTRQITDNMNANISLAHRERELEHERLIEAYREKMILYNDLDELRKKKSHKRRSSFEF</sequence>
<keyword evidence="1" id="KW-0175">Coiled coil</keyword>
<feature type="transmembrane region" description="Helical" evidence="3">
    <location>
        <begin position="156"/>
        <end position="181"/>
    </location>
</feature>
<keyword evidence="3" id="KW-0812">Transmembrane</keyword>
<feature type="region of interest" description="Disordered" evidence="2">
    <location>
        <begin position="1"/>
        <end position="67"/>
    </location>
</feature>
<name>A0A158PB87_ANGCA</name>
<organism evidence="4 5">
    <name type="scientific">Angiostrongylus cantonensis</name>
    <name type="common">Rat lungworm</name>
    <dbReference type="NCBI Taxonomy" id="6313"/>
    <lineage>
        <taxon>Eukaryota</taxon>
        <taxon>Metazoa</taxon>
        <taxon>Ecdysozoa</taxon>
        <taxon>Nematoda</taxon>
        <taxon>Chromadorea</taxon>
        <taxon>Rhabditida</taxon>
        <taxon>Rhabditina</taxon>
        <taxon>Rhabditomorpha</taxon>
        <taxon>Strongyloidea</taxon>
        <taxon>Metastrongylidae</taxon>
        <taxon>Angiostrongylus</taxon>
    </lineage>
</organism>
<dbReference type="AlphaFoldDB" id="A0A158PB87"/>
<dbReference type="WBParaSite" id="ACAC_0001058401-mRNA-1">
    <property type="protein sequence ID" value="ACAC_0001058401-mRNA-1"/>
    <property type="gene ID" value="ACAC_0001058401"/>
</dbReference>
<evidence type="ECO:0000256" key="2">
    <source>
        <dbReference type="SAM" id="MobiDB-lite"/>
    </source>
</evidence>
<evidence type="ECO:0000313" key="5">
    <source>
        <dbReference type="WBParaSite" id="ACAC_0001058401-mRNA-1"/>
    </source>
</evidence>
<protein>
    <submittedName>
        <fullName evidence="5">Uncharacterized protein</fullName>
    </submittedName>
</protein>
<dbReference type="Proteomes" id="UP000035642">
    <property type="component" value="Unassembled WGS sequence"/>
</dbReference>
<feature type="coiled-coil region" evidence="1">
    <location>
        <begin position="110"/>
        <end position="137"/>
    </location>
</feature>
<evidence type="ECO:0000313" key="4">
    <source>
        <dbReference type="Proteomes" id="UP000035642"/>
    </source>
</evidence>
<reference evidence="4" key="1">
    <citation type="submission" date="2012-09" db="EMBL/GenBank/DDBJ databases">
        <authorList>
            <person name="Martin A.A."/>
        </authorList>
    </citation>
    <scope>NUCLEOTIDE SEQUENCE</scope>
</reference>
<proteinExistence type="predicted"/>
<reference evidence="5" key="2">
    <citation type="submission" date="2016-04" db="UniProtKB">
        <authorList>
            <consortium name="WormBaseParasite"/>
        </authorList>
    </citation>
    <scope>IDENTIFICATION</scope>
</reference>
<evidence type="ECO:0000256" key="1">
    <source>
        <dbReference type="SAM" id="Coils"/>
    </source>
</evidence>
<evidence type="ECO:0000256" key="3">
    <source>
        <dbReference type="SAM" id="Phobius"/>
    </source>
</evidence>
<keyword evidence="3" id="KW-1133">Transmembrane helix</keyword>
<keyword evidence="4" id="KW-1185">Reference proteome</keyword>